<proteinExistence type="predicted"/>
<gene>
    <name evidence="1" type="ORF">JCM17846_16340</name>
</gene>
<dbReference type="AlphaFoldDB" id="A0A5A7N6K2"/>
<dbReference type="EMBL" id="BKCN01000007">
    <property type="protein sequence ID" value="GER03952.1"/>
    <property type="molecule type" value="Genomic_DNA"/>
</dbReference>
<dbReference type="InterPro" id="IPR021516">
    <property type="entry name" value="DUF3179"/>
</dbReference>
<name>A0A5A7N6K2_9PROT</name>
<accession>A0A5A7N6K2</accession>
<evidence type="ECO:0008006" key="3">
    <source>
        <dbReference type="Google" id="ProtNLM"/>
    </source>
</evidence>
<dbReference type="RefSeq" id="WP_081837176.1">
    <property type="nucleotide sequence ID" value="NZ_BKCN01000007.1"/>
</dbReference>
<organism evidence="1 2">
    <name type="scientific">Iodidimonas nitroreducens</name>
    <dbReference type="NCBI Taxonomy" id="1236968"/>
    <lineage>
        <taxon>Bacteria</taxon>
        <taxon>Pseudomonadati</taxon>
        <taxon>Pseudomonadota</taxon>
        <taxon>Alphaproteobacteria</taxon>
        <taxon>Iodidimonadales</taxon>
        <taxon>Iodidimonadaceae</taxon>
        <taxon>Iodidimonas</taxon>
    </lineage>
</organism>
<comment type="caution">
    <text evidence="1">The sequence shown here is derived from an EMBL/GenBank/DDBJ whole genome shotgun (WGS) entry which is preliminary data.</text>
</comment>
<keyword evidence="2" id="KW-1185">Reference proteome</keyword>
<evidence type="ECO:0000313" key="1">
    <source>
        <dbReference type="EMBL" id="GER03952.1"/>
    </source>
</evidence>
<sequence length="348" mass="38107">MIKAMTGSIITPRQVRLLFASVLLVGLAAVLDPVPVFSQNLVSQSFQASWPDIDLAKEGIDGTALRVLSDDETPPAYDDPALIPVAIDGITGNLEPVIAVEINGVLRAYPMRIVAAHRIVNDTLGGVPIAVTYCRICASAMVFHRVVDEQTTNLRLTGASYDQNIILYDEASRTWWQQINGLGLAGRHADGALDVVPSRLISFASFLKQAAKQPGTLILADSDYSRQPLSLKQTVDLPPLPGMAAGLNSTDRVVIVGKEAWPLELLRKSGRIEQDDLLIIWEPGRMATPDYYGADQGQDVGNITAFSRRGDDLLERETRIQLLHAFFQFSDGEKLHLKRGQEKNEVID</sequence>
<dbReference type="Pfam" id="PF11376">
    <property type="entry name" value="DUF3179"/>
    <property type="match status" value="1"/>
</dbReference>
<evidence type="ECO:0000313" key="2">
    <source>
        <dbReference type="Proteomes" id="UP000324996"/>
    </source>
</evidence>
<reference evidence="1 2" key="1">
    <citation type="submission" date="2019-09" db="EMBL/GenBank/DDBJ databases">
        <title>NBRP : Genome information of microbial organism related human and environment.</title>
        <authorList>
            <person name="Hattori M."/>
            <person name="Oshima K."/>
            <person name="Inaba H."/>
            <person name="Suda W."/>
            <person name="Sakamoto M."/>
            <person name="Iino T."/>
            <person name="Kitahara M."/>
            <person name="Oshida Y."/>
            <person name="Iida T."/>
            <person name="Kudo T."/>
            <person name="Itoh T."/>
            <person name="Ohkuma M."/>
        </authorList>
    </citation>
    <scope>NUCLEOTIDE SEQUENCE [LARGE SCALE GENOMIC DNA]</scope>
    <source>
        <strain evidence="1 2">Q-1</strain>
    </source>
</reference>
<dbReference type="Proteomes" id="UP000324996">
    <property type="component" value="Unassembled WGS sequence"/>
</dbReference>
<protein>
    <recommendedName>
        <fullName evidence="3">DUF3179 domain-containing protein</fullName>
    </recommendedName>
</protein>